<keyword evidence="5" id="KW-0496">Mitochondrion</keyword>
<feature type="transmembrane region" description="Helical" evidence="7">
    <location>
        <begin position="48"/>
        <end position="67"/>
    </location>
</feature>
<dbReference type="PANTHER" id="PTHR21382:SF1">
    <property type="entry name" value="NADH DEHYDROGENASE [UBIQUINONE] 1 ALPHA SUBCOMPLEX SUBUNIT 11"/>
    <property type="match status" value="1"/>
</dbReference>
<dbReference type="STRING" id="1314781.A0A165PBP9"/>
<proteinExistence type="predicted"/>
<dbReference type="PANTHER" id="PTHR21382">
    <property type="entry name" value="NADH-UBIQUINONE OXIDOREDUCTASE SUBUNIT"/>
    <property type="match status" value="1"/>
</dbReference>
<evidence type="ECO:0000256" key="5">
    <source>
        <dbReference type="ARBA" id="ARBA00023128"/>
    </source>
</evidence>
<gene>
    <name evidence="8" type="ORF">EXIGLDRAFT_736694</name>
</gene>
<dbReference type="GO" id="GO:0045271">
    <property type="term" value="C:respiratory chain complex I"/>
    <property type="evidence" value="ECO:0007669"/>
    <property type="project" value="InterPro"/>
</dbReference>
<organism evidence="8 9">
    <name type="scientific">Exidia glandulosa HHB12029</name>
    <dbReference type="NCBI Taxonomy" id="1314781"/>
    <lineage>
        <taxon>Eukaryota</taxon>
        <taxon>Fungi</taxon>
        <taxon>Dikarya</taxon>
        <taxon>Basidiomycota</taxon>
        <taxon>Agaricomycotina</taxon>
        <taxon>Agaricomycetes</taxon>
        <taxon>Auriculariales</taxon>
        <taxon>Exidiaceae</taxon>
        <taxon>Exidia</taxon>
    </lineage>
</organism>
<dbReference type="Proteomes" id="UP000077266">
    <property type="component" value="Unassembled WGS sequence"/>
</dbReference>
<keyword evidence="4 7" id="KW-1133">Transmembrane helix</keyword>
<name>A0A165PBP9_EXIGL</name>
<evidence type="ECO:0000256" key="7">
    <source>
        <dbReference type="SAM" id="Phobius"/>
    </source>
</evidence>
<protein>
    <submittedName>
        <fullName evidence="8">Uncharacterized protein</fullName>
    </submittedName>
</protein>
<dbReference type="GO" id="GO:0005743">
    <property type="term" value="C:mitochondrial inner membrane"/>
    <property type="evidence" value="ECO:0007669"/>
    <property type="project" value="UniProtKB-SubCell"/>
</dbReference>
<evidence type="ECO:0000256" key="4">
    <source>
        <dbReference type="ARBA" id="ARBA00022989"/>
    </source>
</evidence>
<keyword evidence="2 7" id="KW-0812">Transmembrane</keyword>
<evidence type="ECO:0000256" key="2">
    <source>
        <dbReference type="ARBA" id="ARBA00022692"/>
    </source>
</evidence>
<dbReference type="AlphaFoldDB" id="A0A165PBP9"/>
<reference evidence="8 9" key="1">
    <citation type="journal article" date="2016" name="Mol. Biol. Evol.">
        <title>Comparative Genomics of Early-Diverging Mushroom-Forming Fungi Provides Insights into the Origins of Lignocellulose Decay Capabilities.</title>
        <authorList>
            <person name="Nagy L.G."/>
            <person name="Riley R."/>
            <person name="Tritt A."/>
            <person name="Adam C."/>
            <person name="Daum C."/>
            <person name="Floudas D."/>
            <person name="Sun H."/>
            <person name="Yadav J.S."/>
            <person name="Pangilinan J."/>
            <person name="Larsson K.H."/>
            <person name="Matsuura K."/>
            <person name="Barry K."/>
            <person name="Labutti K."/>
            <person name="Kuo R."/>
            <person name="Ohm R.A."/>
            <person name="Bhattacharya S.S."/>
            <person name="Shirouzu T."/>
            <person name="Yoshinaga Y."/>
            <person name="Martin F.M."/>
            <person name="Grigoriev I.V."/>
            <person name="Hibbett D.S."/>
        </authorList>
    </citation>
    <scope>NUCLEOTIDE SEQUENCE [LARGE SCALE GENOMIC DNA]</scope>
    <source>
        <strain evidence="8 9">HHB12029</strain>
    </source>
</reference>
<dbReference type="OrthoDB" id="1913277at2759"/>
<keyword evidence="9" id="KW-1185">Reference proteome</keyword>
<evidence type="ECO:0000256" key="3">
    <source>
        <dbReference type="ARBA" id="ARBA00022792"/>
    </source>
</evidence>
<feature type="transmembrane region" description="Helical" evidence="7">
    <location>
        <begin position="7"/>
        <end position="28"/>
    </location>
</feature>
<evidence type="ECO:0000256" key="1">
    <source>
        <dbReference type="ARBA" id="ARBA00004448"/>
    </source>
</evidence>
<dbReference type="InterPro" id="IPR039205">
    <property type="entry name" value="NDUFA11"/>
</dbReference>
<keyword evidence="3" id="KW-0999">Mitochondrion inner membrane</keyword>
<evidence type="ECO:0000256" key="6">
    <source>
        <dbReference type="ARBA" id="ARBA00023136"/>
    </source>
</evidence>
<evidence type="ECO:0000313" key="8">
    <source>
        <dbReference type="EMBL" id="KZW01946.1"/>
    </source>
</evidence>
<sequence>MYEPKPVVFNTAFAGANLGAAGILASAVSNALQTHNRGAWGVLTRTGGTIAFFASLGAAFGFTDAFVANIREKDDYLNGAAGGCAVGLAAGVRARSLPTACISCIAGAVIVGAFDYTGGTLAGDGRNLEPEVLKEVRRQQFFKSKSSFPVPSASPEASS</sequence>
<comment type="subcellular location">
    <subcellularLocation>
        <location evidence="1">Mitochondrion inner membrane</location>
        <topology evidence="1">Multi-pass membrane protein</topology>
    </subcellularLocation>
</comment>
<dbReference type="InParanoid" id="A0A165PBP9"/>
<dbReference type="GO" id="GO:0006120">
    <property type="term" value="P:mitochondrial electron transport, NADH to ubiquinone"/>
    <property type="evidence" value="ECO:0007669"/>
    <property type="project" value="InterPro"/>
</dbReference>
<accession>A0A165PBP9</accession>
<keyword evidence="6 7" id="KW-0472">Membrane</keyword>
<dbReference type="EMBL" id="KV425890">
    <property type="protein sequence ID" value="KZW01946.1"/>
    <property type="molecule type" value="Genomic_DNA"/>
</dbReference>
<evidence type="ECO:0000313" key="9">
    <source>
        <dbReference type="Proteomes" id="UP000077266"/>
    </source>
</evidence>